<evidence type="ECO:0000256" key="8">
    <source>
        <dbReference type="ARBA" id="ARBA00022837"/>
    </source>
</evidence>
<gene>
    <name evidence="16" type="primary">amy-CS2</name>
</gene>
<evidence type="ECO:0000256" key="10">
    <source>
        <dbReference type="ARBA" id="ARBA00023180"/>
    </source>
</evidence>
<evidence type="ECO:0000256" key="9">
    <source>
        <dbReference type="ARBA" id="ARBA00023157"/>
    </source>
</evidence>
<dbReference type="PANTHER" id="PTHR10357:SF215">
    <property type="entry name" value="ALPHA-AMYLASE 1"/>
    <property type="match status" value="1"/>
</dbReference>
<keyword evidence="12" id="KW-0326">Glycosidase</keyword>
<dbReference type="Pfam" id="PF00686">
    <property type="entry name" value="CBM_20"/>
    <property type="match status" value="1"/>
</dbReference>
<dbReference type="InterPro" id="IPR013784">
    <property type="entry name" value="Carb-bd-like_fold"/>
</dbReference>
<keyword evidence="13" id="KW-0624">Polysaccharide degradation</keyword>
<dbReference type="BRENDA" id="3.2.1.1">
    <property type="organism ID" value="10635"/>
</dbReference>
<dbReference type="Pfam" id="PF09260">
    <property type="entry name" value="A_amylase_dom_C"/>
    <property type="match status" value="1"/>
</dbReference>
<evidence type="ECO:0000256" key="7">
    <source>
        <dbReference type="ARBA" id="ARBA00022801"/>
    </source>
</evidence>
<dbReference type="PIR" id="S72270">
    <property type="entry name" value="S72270"/>
</dbReference>
<evidence type="ECO:0000313" key="16">
    <source>
        <dbReference type="EMBL" id="BAA12011.1"/>
    </source>
</evidence>
<dbReference type="GO" id="GO:0000272">
    <property type="term" value="P:polysaccharide catabolic process"/>
    <property type="evidence" value="ECO:0007669"/>
    <property type="project" value="UniProtKB-KW"/>
</dbReference>
<feature type="chain" id="PRO_5007715604" description="alpha-amylase" evidence="14">
    <location>
        <begin position="21"/>
        <end position="631"/>
    </location>
</feature>
<evidence type="ECO:0000256" key="13">
    <source>
        <dbReference type="ARBA" id="ARBA00023326"/>
    </source>
</evidence>
<keyword evidence="7" id="KW-0378">Hydrolase</keyword>
<name>Q92394_9TREE</name>
<keyword evidence="9" id="KW-1015">Disulfide bond</keyword>
<dbReference type="Pfam" id="PF00128">
    <property type="entry name" value="Alpha-amylase"/>
    <property type="match status" value="1"/>
</dbReference>
<dbReference type="InterPro" id="IPR015340">
    <property type="entry name" value="A_amylase_C_dom"/>
</dbReference>
<dbReference type="SUPFAM" id="SSF51011">
    <property type="entry name" value="Glycosyl hydrolase domain"/>
    <property type="match status" value="1"/>
</dbReference>
<dbReference type="Gene3D" id="3.20.20.80">
    <property type="entry name" value="Glycosidases"/>
    <property type="match status" value="1"/>
</dbReference>
<evidence type="ECO:0000256" key="3">
    <source>
        <dbReference type="ARBA" id="ARBA00008061"/>
    </source>
</evidence>
<accession>Q92394</accession>
<evidence type="ECO:0000256" key="1">
    <source>
        <dbReference type="ARBA" id="ARBA00000548"/>
    </source>
</evidence>
<keyword evidence="8" id="KW-0106">Calcium</keyword>
<feature type="domain" description="CBM20" evidence="15">
    <location>
        <begin position="523"/>
        <end position="631"/>
    </location>
</feature>
<dbReference type="EMBL" id="D83541">
    <property type="protein sequence ID" value="BAA12011.1"/>
    <property type="molecule type" value="mRNA"/>
</dbReference>
<evidence type="ECO:0000259" key="15">
    <source>
        <dbReference type="PROSITE" id="PS51166"/>
    </source>
</evidence>
<dbReference type="SUPFAM" id="SSF49452">
    <property type="entry name" value="Starch-binding domain-like"/>
    <property type="match status" value="1"/>
</dbReference>
<dbReference type="InterPro" id="IPR002044">
    <property type="entry name" value="CBM20"/>
</dbReference>
<dbReference type="InterPro" id="IPR013780">
    <property type="entry name" value="Glyco_hydro_b"/>
</dbReference>
<dbReference type="AlphaFoldDB" id="Q92394"/>
<keyword evidence="5" id="KW-0479">Metal-binding</keyword>
<dbReference type="PANTHER" id="PTHR10357">
    <property type="entry name" value="ALPHA-AMYLASE FAMILY MEMBER"/>
    <property type="match status" value="1"/>
</dbReference>
<evidence type="ECO:0000256" key="14">
    <source>
        <dbReference type="SAM" id="SignalP"/>
    </source>
</evidence>
<comment type="similarity">
    <text evidence="3">Belongs to the glycosyl hydrolase 13 family.</text>
</comment>
<feature type="signal peptide" evidence="14">
    <location>
        <begin position="1"/>
        <end position="20"/>
    </location>
</feature>
<dbReference type="Gene3D" id="2.60.40.1180">
    <property type="entry name" value="Golgi alpha-mannosidase II"/>
    <property type="match status" value="1"/>
</dbReference>
<dbReference type="CDD" id="cd05467">
    <property type="entry name" value="CBM20"/>
    <property type="match status" value="1"/>
</dbReference>
<keyword evidence="10" id="KW-0325">Glycoprotein</keyword>
<comment type="catalytic activity">
    <reaction evidence="1">
        <text>Endohydrolysis of (1-&gt;4)-alpha-D-glucosidic linkages in polysaccharides containing three or more (1-&gt;4)-alpha-linked D-glucose units.</text>
        <dbReference type="EC" id="3.2.1.1"/>
    </reaction>
</comment>
<dbReference type="Gene3D" id="2.60.40.10">
    <property type="entry name" value="Immunoglobulins"/>
    <property type="match status" value="1"/>
</dbReference>
<dbReference type="GO" id="GO:0005509">
    <property type="term" value="F:calcium ion binding"/>
    <property type="evidence" value="ECO:0007669"/>
    <property type="project" value="InterPro"/>
</dbReference>
<dbReference type="CAZy" id="CBM20">
    <property type="family name" value="Carbohydrate-Binding Module Family 20"/>
</dbReference>
<keyword evidence="11" id="KW-0119">Carbohydrate metabolism</keyword>
<dbReference type="InterPro" id="IPR017853">
    <property type="entry name" value="GH"/>
</dbReference>
<evidence type="ECO:0000256" key="6">
    <source>
        <dbReference type="ARBA" id="ARBA00022729"/>
    </source>
</evidence>
<evidence type="ECO:0000256" key="4">
    <source>
        <dbReference type="ARBA" id="ARBA00012595"/>
    </source>
</evidence>
<dbReference type="PROSITE" id="PS51166">
    <property type="entry name" value="CBM20"/>
    <property type="match status" value="1"/>
</dbReference>
<dbReference type="GO" id="GO:0004556">
    <property type="term" value="F:alpha-amylase activity"/>
    <property type="evidence" value="ECO:0007669"/>
    <property type="project" value="UniProtKB-EC"/>
</dbReference>
<dbReference type="GO" id="GO:2001070">
    <property type="term" value="F:starch binding"/>
    <property type="evidence" value="ECO:0007669"/>
    <property type="project" value="InterPro"/>
</dbReference>
<reference evidence="16" key="1">
    <citation type="journal article" date="1996" name="Biochem. J.">
        <title>Raw-starch-digesting and thermostable alpha-amylase from the yeast Cryptococcus sp. S-2: purification, characterization, cloning, and sequencing.</title>
        <authorList>
            <person name="Iefuji H."/>
            <person name="Chino M."/>
            <person name="Kato M."/>
            <person name="Iimura Y."/>
        </authorList>
    </citation>
    <scope>NUCLEOTIDE SEQUENCE</scope>
    <source>
        <strain evidence="16">S-2</strain>
    </source>
</reference>
<keyword evidence="6 14" id="KW-0732">Signal</keyword>
<evidence type="ECO:0000256" key="12">
    <source>
        <dbReference type="ARBA" id="ARBA00023295"/>
    </source>
</evidence>
<organism evidence="16">
    <name type="scientific">Cryptococcus sp. S-2</name>
    <dbReference type="NCBI Taxonomy" id="87049"/>
    <lineage>
        <taxon>Eukaryota</taxon>
        <taxon>Fungi</taxon>
        <taxon>Dikarya</taxon>
        <taxon>Basidiomycota</taxon>
        <taxon>Agaricomycotina</taxon>
        <taxon>Tremellomycetes</taxon>
        <taxon>Tremellales</taxon>
        <taxon>Cryptococcaceae</taxon>
        <taxon>Cryptococcus</taxon>
    </lineage>
</organism>
<sequence length="631" mass="67659">MAPVRSLAGALLASLGLVAGLSPAEWRSQSIYQVVTDRFALDNGGNSPSCSGQSELNLYCNGTFAGIIDKLDYIQNMGFTAIWISPVVKNIDGGSPNGYTPDGSAYHGYWAQDIYEINPHFGGASGLTDLSNALHSRGMYLMVDVVVNHMAYYCGTDGGCGPGNSVNYGSFTPFNSESYFHPFCEIDYNNRTSILDCWEGDEIVPLVDLRTEDSDVQSIFNSWISNLIQTYNIDGLRIDSLQQSGSFFFPGFNQAAGGMYMVGEVFNGSPSYVCPYQQAGMPGVLNYPMFFYITNAFQTSSGSMSQLAQGISAMQSDCSDTTLLGSFLENQDNPRFPSQTSDLTRAQNAIAFTMLQDGIPITYYGQEQHLSGSGVPLNREALWTSGGYDTSSPLYEMITTVNQLRTLAIKQNGGFVTYKIQVPYTDSNHIVTRKGNSGYQIVGVYTNVGSAGSSSTLSISSSETGFQASEPVMDVLSCTLYHTGTDGSLSFTMTGGLPRVFYNATALAESSLCTTYTTASPPPGGCSAGTVVFDVYVQTQYGQSVVIAGNIPQLGNWSPANGLNLNANQYTASSPKWTGTITGVAPGTTFQWKPIVVTNGNDNWYPGNNQQATTGSACSSPAADIEFTWSS</sequence>
<evidence type="ECO:0000256" key="5">
    <source>
        <dbReference type="ARBA" id="ARBA00022723"/>
    </source>
</evidence>
<dbReference type="SUPFAM" id="SSF51445">
    <property type="entry name" value="(Trans)glycosidases"/>
    <property type="match status" value="1"/>
</dbReference>
<dbReference type="EC" id="3.2.1.1" evidence="4"/>
<evidence type="ECO:0000256" key="2">
    <source>
        <dbReference type="ARBA" id="ARBA00001913"/>
    </source>
</evidence>
<protein>
    <recommendedName>
        <fullName evidence="4">alpha-amylase</fullName>
        <ecNumber evidence="4">3.2.1.1</ecNumber>
    </recommendedName>
</protein>
<comment type="cofactor">
    <cofactor evidence="2">
        <name>Ca(2+)</name>
        <dbReference type="ChEBI" id="CHEBI:29108"/>
    </cofactor>
</comment>
<dbReference type="FunFam" id="3.20.20.80:FF:000120">
    <property type="entry name" value="Alpha-amylase A"/>
    <property type="match status" value="1"/>
</dbReference>
<dbReference type="InterPro" id="IPR013783">
    <property type="entry name" value="Ig-like_fold"/>
</dbReference>
<dbReference type="CDD" id="cd11319">
    <property type="entry name" value="AmyAc_euk_AmyA"/>
    <property type="match status" value="1"/>
</dbReference>
<dbReference type="CAZy" id="GH13">
    <property type="family name" value="Glycoside Hydrolase Family 13"/>
</dbReference>
<dbReference type="InterPro" id="IPR006047">
    <property type="entry name" value="GH13_cat_dom"/>
</dbReference>
<dbReference type="SMART" id="SM01065">
    <property type="entry name" value="CBM_2"/>
    <property type="match status" value="1"/>
</dbReference>
<dbReference type="SMART" id="SM00642">
    <property type="entry name" value="Aamy"/>
    <property type="match status" value="1"/>
</dbReference>
<evidence type="ECO:0000256" key="11">
    <source>
        <dbReference type="ARBA" id="ARBA00023277"/>
    </source>
</evidence>
<proteinExistence type="evidence at transcript level"/>
<dbReference type="EMBL" id="D83540">
    <property type="protein sequence ID" value="BAA12010.1"/>
    <property type="molecule type" value="Genomic_DNA"/>
</dbReference>